<dbReference type="AlphaFoldDB" id="A0A382KET2"/>
<sequence>MANKLNEYMTSHFDMKTFNHMPLQTIPEVHTQSIKGKRFYVTPEGNKYPSITTVLSGRNAEGLI</sequence>
<protein>
    <submittedName>
        <fullName evidence="1">Uncharacterized protein</fullName>
    </submittedName>
</protein>
<name>A0A382KET2_9ZZZZ</name>
<proteinExistence type="predicted"/>
<evidence type="ECO:0000313" key="1">
    <source>
        <dbReference type="EMBL" id="SVC22536.1"/>
    </source>
</evidence>
<accession>A0A382KET2</accession>
<organism evidence="1">
    <name type="scientific">marine metagenome</name>
    <dbReference type="NCBI Taxonomy" id="408172"/>
    <lineage>
        <taxon>unclassified sequences</taxon>
        <taxon>metagenomes</taxon>
        <taxon>ecological metagenomes</taxon>
    </lineage>
</organism>
<reference evidence="1" key="1">
    <citation type="submission" date="2018-05" db="EMBL/GenBank/DDBJ databases">
        <authorList>
            <person name="Lanie J.A."/>
            <person name="Ng W.-L."/>
            <person name="Kazmierczak K.M."/>
            <person name="Andrzejewski T.M."/>
            <person name="Davidsen T.M."/>
            <person name="Wayne K.J."/>
            <person name="Tettelin H."/>
            <person name="Glass J.I."/>
            <person name="Rusch D."/>
            <person name="Podicherti R."/>
            <person name="Tsui H.-C.T."/>
            <person name="Winkler M.E."/>
        </authorList>
    </citation>
    <scope>NUCLEOTIDE SEQUENCE</scope>
</reference>
<feature type="non-terminal residue" evidence="1">
    <location>
        <position position="64"/>
    </location>
</feature>
<dbReference type="EMBL" id="UINC01079998">
    <property type="protein sequence ID" value="SVC22536.1"/>
    <property type="molecule type" value="Genomic_DNA"/>
</dbReference>
<gene>
    <name evidence="1" type="ORF">METZ01_LOCUS275390</name>
</gene>
<feature type="non-terminal residue" evidence="1">
    <location>
        <position position="1"/>
    </location>
</feature>